<dbReference type="EnsemblProtists" id="EKX35002">
    <property type="protein sequence ID" value="EKX35002"/>
    <property type="gene ID" value="GUITHDRAFT_146828"/>
</dbReference>
<feature type="compositionally biased region" description="Basic and acidic residues" evidence="11">
    <location>
        <begin position="419"/>
        <end position="438"/>
    </location>
</feature>
<dbReference type="EMBL" id="JH993099">
    <property type="protein sequence ID" value="EKX35002.1"/>
    <property type="molecule type" value="Genomic_DNA"/>
</dbReference>
<feature type="compositionally biased region" description="Basic residues" evidence="11">
    <location>
        <begin position="363"/>
        <end position="374"/>
    </location>
</feature>
<keyword evidence="6" id="KW-0681">Retinal protein</keyword>
<keyword evidence="5 12" id="KW-0812">Transmembrane</keyword>
<dbReference type="GO" id="GO:0007602">
    <property type="term" value="P:phototransduction"/>
    <property type="evidence" value="ECO:0007669"/>
    <property type="project" value="UniProtKB-KW"/>
</dbReference>
<keyword evidence="3" id="KW-0600">Photoreceptor protein</keyword>
<comment type="subcellular location">
    <subcellularLocation>
        <location evidence="1">Membrane</location>
        <topology evidence="1">Multi-pass membrane protein</topology>
    </subcellularLocation>
</comment>
<dbReference type="HOGENOM" id="CLU_626205_0_0_1"/>
<evidence type="ECO:0000256" key="1">
    <source>
        <dbReference type="ARBA" id="ARBA00004141"/>
    </source>
</evidence>
<dbReference type="Gene3D" id="1.20.1070.10">
    <property type="entry name" value="Rhodopsin 7-helix transmembrane proteins"/>
    <property type="match status" value="1"/>
</dbReference>
<dbReference type="OrthoDB" id="536545at2759"/>
<dbReference type="PANTHER" id="PTHR28286">
    <property type="match status" value="1"/>
</dbReference>
<evidence type="ECO:0000256" key="5">
    <source>
        <dbReference type="ARBA" id="ARBA00022692"/>
    </source>
</evidence>
<dbReference type="Pfam" id="PF01036">
    <property type="entry name" value="Bac_rhodopsin"/>
    <property type="match status" value="1"/>
</dbReference>
<evidence type="ECO:0000313" key="15">
    <source>
        <dbReference type="Proteomes" id="UP000011087"/>
    </source>
</evidence>
<reference evidence="15" key="2">
    <citation type="submission" date="2012-11" db="EMBL/GenBank/DDBJ databases">
        <authorList>
            <person name="Kuo A."/>
            <person name="Curtis B.A."/>
            <person name="Tanifuji G."/>
            <person name="Burki F."/>
            <person name="Gruber A."/>
            <person name="Irimia M."/>
            <person name="Maruyama S."/>
            <person name="Arias M.C."/>
            <person name="Ball S.G."/>
            <person name="Gile G.H."/>
            <person name="Hirakawa Y."/>
            <person name="Hopkins J.F."/>
            <person name="Rensing S.A."/>
            <person name="Schmutz J."/>
            <person name="Symeonidi A."/>
            <person name="Elias M."/>
            <person name="Eveleigh R.J."/>
            <person name="Herman E.K."/>
            <person name="Klute M.J."/>
            <person name="Nakayama T."/>
            <person name="Obornik M."/>
            <person name="Reyes-Prieto A."/>
            <person name="Armbrust E.V."/>
            <person name="Aves S.J."/>
            <person name="Beiko R.G."/>
            <person name="Coutinho P."/>
            <person name="Dacks J.B."/>
            <person name="Durnford D.G."/>
            <person name="Fast N.M."/>
            <person name="Green B.R."/>
            <person name="Grisdale C."/>
            <person name="Hempe F."/>
            <person name="Henrissat B."/>
            <person name="Hoppner M.P."/>
            <person name="Ishida K.-I."/>
            <person name="Kim E."/>
            <person name="Koreny L."/>
            <person name="Kroth P.G."/>
            <person name="Liu Y."/>
            <person name="Malik S.-B."/>
            <person name="Maier U.G."/>
            <person name="McRose D."/>
            <person name="Mock T."/>
            <person name="Neilson J.A."/>
            <person name="Onodera N.T."/>
            <person name="Poole A.M."/>
            <person name="Pritham E.J."/>
            <person name="Richards T.A."/>
            <person name="Rocap G."/>
            <person name="Roy S.W."/>
            <person name="Sarai C."/>
            <person name="Schaack S."/>
            <person name="Shirato S."/>
            <person name="Slamovits C.H."/>
            <person name="Spencer D.F."/>
            <person name="Suzuki S."/>
            <person name="Worden A.Z."/>
            <person name="Zauner S."/>
            <person name="Barry K."/>
            <person name="Bell C."/>
            <person name="Bharti A.K."/>
            <person name="Crow J.A."/>
            <person name="Grimwood J."/>
            <person name="Kramer R."/>
            <person name="Lindquist E."/>
            <person name="Lucas S."/>
            <person name="Salamov A."/>
            <person name="McFadden G.I."/>
            <person name="Lane C.E."/>
            <person name="Keeling P.J."/>
            <person name="Gray M.W."/>
            <person name="Grigoriev I.V."/>
            <person name="Archibald J.M."/>
        </authorList>
    </citation>
    <scope>NUCLEOTIDE SEQUENCE</scope>
    <source>
        <strain evidence="15">CCMP2712</strain>
    </source>
</reference>
<dbReference type="AlphaFoldDB" id="L1IFZ3"/>
<reference evidence="13 15" key="1">
    <citation type="journal article" date="2012" name="Nature">
        <title>Algal genomes reveal evolutionary mosaicism and the fate of nucleomorphs.</title>
        <authorList>
            <consortium name="DOE Joint Genome Institute"/>
            <person name="Curtis B.A."/>
            <person name="Tanifuji G."/>
            <person name="Burki F."/>
            <person name="Gruber A."/>
            <person name="Irimia M."/>
            <person name="Maruyama S."/>
            <person name="Arias M.C."/>
            <person name="Ball S.G."/>
            <person name="Gile G.H."/>
            <person name="Hirakawa Y."/>
            <person name="Hopkins J.F."/>
            <person name="Kuo A."/>
            <person name="Rensing S.A."/>
            <person name="Schmutz J."/>
            <person name="Symeonidi A."/>
            <person name="Elias M."/>
            <person name="Eveleigh R.J."/>
            <person name="Herman E.K."/>
            <person name="Klute M.J."/>
            <person name="Nakayama T."/>
            <person name="Obornik M."/>
            <person name="Reyes-Prieto A."/>
            <person name="Armbrust E.V."/>
            <person name="Aves S.J."/>
            <person name="Beiko R.G."/>
            <person name="Coutinho P."/>
            <person name="Dacks J.B."/>
            <person name="Durnford D.G."/>
            <person name="Fast N.M."/>
            <person name="Green B.R."/>
            <person name="Grisdale C.J."/>
            <person name="Hempel F."/>
            <person name="Henrissat B."/>
            <person name="Hoppner M.P."/>
            <person name="Ishida K."/>
            <person name="Kim E."/>
            <person name="Koreny L."/>
            <person name="Kroth P.G."/>
            <person name="Liu Y."/>
            <person name="Malik S.B."/>
            <person name="Maier U.G."/>
            <person name="McRose D."/>
            <person name="Mock T."/>
            <person name="Neilson J.A."/>
            <person name="Onodera N.T."/>
            <person name="Poole A.M."/>
            <person name="Pritham E.J."/>
            <person name="Richards T.A."/>
            <person name="Rocap G."/>
            <person name="Roy S.W."/>
            <person name="Sarai C."/>
            <person name="Schaack S."/>
            <person name="Shirato S."/>
            <person name="Slamovits C.H."/>
            <person name="Spencer D.F."/>
            <person name="Suzuki S."/>
            <person name="Worden A.Z."/>
            <person name="Zauner S."/>
            <person name="Barry K."/>
            <person name="Bell C."/>
            <person name="Bharti A.K."/>
            <person name="Crow J.A."/>
            <person name="Grimwood J."/>
            <person name="Kramer R."/>
            <person name="Lindquist E."/>
            <person name="Lucas S."/>
            <person name="Salamov A."/>
            <person name="McFadden G.I."/>
            <person name="Lane C.E."/>
            <person name="Keeling P.J."/>
            <person name="Gray M.W."/>
            <person name="Grigoriev I.V."/>
            <person name="Archibald J.M."/>
        </authorList>
    </citation>
    <scope>NUCLEOTIDE SEQUENCE</scope>
    <source>
        <strain evidence="13 15">CCMP2712</strain>
    </source>
</reference>
<name>L1IFZ3_GUITC</name>
<evidence type="ECO:0000256" key="4">
    <source>
        <dbReference type="ARBA" id="ARBA00022606"/>
    </source>
</evidence>
<evidence type="ECO:0000313" key="13">
    <source>
        <dbReference type="EMBL" id="EKX35002.1"/>
    </source>
</evidence>
<keyword evidence="9 12" id="KW-0472">Membrane</keyword>
<keyword evidence="4" id="KW-0716">Sensory transduction</keyword>
<evidence type="ECO:0000313" key="14">
    <source>
        <dbReference type="EnsemblProtists" id="EKX35002"/>
    </source>
</evidence>
<reference evidence="14" key="3">
    <citation type="submission" date="2016-03" db="UniProtKB">
        <authorList>
            <consortium name="EnsemblProtists"/>
        </authorList>
    </citation>
    <scope>IDENTIFICATION</scope>
</reference>
<evidence type="ECO:0000256" key="2">
    <source>
        <dbReference type="ARBA" id="ARBA00008130"/>
    </source>
</evidence>
<protein>
    <submittedName>
        <fullName evidence="13 14">Uncharacterized protein</fullName>
    </submittedName>
</protein>
<dbReference type="SMART" id="SM01021">
    <property type="entry name" value="Bac_rhodopsin"/>
    <property type="match status" value="1"/>
</dbReference>
<dbReference type="GeneID" id="17291733"/>
<feature type="compositionally biased region" description="Basic and acidic residues" evidence="11">
    <location>
        <begin position="345"/>
        <end position="362"/>
    </location>
</feature>
<evidence type="ECO:0000256" key="10">
    <source>
        <dbReference type="ARBA" id="ARBA00023170"/>
    </source>
</evidence>
<dbReference type="SMR" id="L1IFZ3"/>
<feature type="transmembrane region" description="Helical" evidence="12">
    <location>
        <begin position="147"/>
        <end position="171"/>
    </location>
</feature>
<feature type="compositionally biased region" description="Basic residues" evidence="11">
    <location>
        <begin position="328"/>
        <end position="344"/>
    </location>
</feature>
<accession>L1IFZ3</accession>
<evidence type="ECO:0000256" key="8">
    <source>
        <dbReference type="ARBA" id="ARBA00022991"/>
    </source>
</evidence>
<evidence type="ECO:0000256" key="7">
    <source>
        <dbReference type="ARBA" id="ARBA00022989"/>
    </source>
</evidence>
<dbReference type="KEGG" id="gtt:GUITHDRAFT_146828"/>
<dbReference type="InterPro" id="IPR001425">
    <property type="entry name" value="Arc/bac/fun_rhodopsins"/>
</dbReference>
<evidence type="ECO:0000256" key="9">
    <source>
        <dbReference type="ARBA" id="ARBA00023136"/>
    </source>
</evidence>
<dbReference type="RefSeq" id="XP_005821982.1">
    <property type="nucleotide sequence ID" value="XM_005821925.1"/>
</dbReference>
<dbReference type="Proteomes" id="UP000011087">
    <property type="component" value="Unassembled WGS sequence"/>
</dbReference>
<dbReference type="GO" id="GO:0009881">
    <property type="term" value="F:photoreceptor activity"/>
    <property type="evidence" value="ECO:0007669"/>
    <property type="project" value="UniProtKB-KW"/>
</dbReference>
<dbReference type="GO" id="GO:0005886">
    <property type="term" value="C:plasma membrane"/>
    <property type="evidence" value="ECO:0007669"/>
    <property type="project" value="TreeGrafter"/>
</dbReference>
<evidence type="ECO:0000256" key="3">
    <source>
        <dbReference type="ARBA" id="ARBA00022543"/>
    </source>
</evidence>
<feature type="region of interest" description="Disordered" evidence="11">
    <location>
        <begin position="264"/>
        <end position="283"/>
    </location>
</feature>
<feature type="compositionally biased region" description="Basic and acidic residues" evidence="11">
    <location>
        <begin position="393"/>
        <end position="402"/>
    </location>
</feature>
<keyword evidence="10" id="KW-0675">Receptor</keyword>
<dbReference type="PANTHER" id="PTHR28286:SF2">
    <property type="entry name" value="BACTERIORHODOPSIN _OPSIN, NOPA (EUROFUNG)"/>
    <property type="match status" value="1"/>
</dbReference>
<sequence>MASQVVYGEWASTHTECYNMSRIDSTFVSLLQLVWAVVSGCQTIFMISRAPKVPWESVYLPFVESITYALASTGNGTLQMRDGRFFPWSRMASWLCTCPIMLGQISNMALVKYKSIPLNPIAQAASIIRVVMGITATISPAEYMKWLFFFFGATCLVFEYSVVFTIFQVGLYGFESVGTPLAQKVVVRIKMLRLIFFIAWTMFPIVWLISPTGVCVIHENVSAILYLLADGLCKNTYGVILWSTAWGVLEGKWDPACLPGQEKPEADDPFGLNHEKNAPPNDEVNIRMFGRVIGSVRKSKRRQKWELAPAHLEDRIRLSDEESDDSRPKRKKKGDARDYRRKHRGGADDDDHHSSESESEKKNKGKKKKSGKGKKKDDSGSEDDLEVGNGKAKNGDKQEFNDINKILRAMKRNAGTLSEKSHSDDSEGKRESADHSMC</sequence>
<feature type="transmembrane region" description="Helical" evidence="12">
    <location>
        <begin position="191"/>
        <end position="210"/>
    </location>
</feature>
<gene>
    <name evidence="13" type="ORF">GUITHDRAFT_146828</name>
</gene>
<dbReference type="TCDB" id="3.E.1.8.2">
    <property type="family name" value="the ion-translocating microbial rhodopsin (mr) family"/>
</dbReference>
<feature type="region of interest" description="Disordered" evidence="11">
    <location>
        <begin position="319"/>
        <end position="438"/>
    </location>
</feature>
<keyword evidence="7 12" id="KW-1133">Transmembrane helix</keyword>
<dbReference type="PRINTS" id="PR00251">
    <property type="entry name" value="BACTRLOPSIN"/>
</dbReference>
<evidence type="ECO:0000256" key="6">
    <source>
        <dbReference type="ARBA" id="ARBA00022925"/>
    </source>
</evidence>
<comment type="similarity">
    <text evidence="2">Belongs to the archaeal/bacterial/fungal opsin family.</text>
</comment>
<keyword evidence="15" id="KW-1185">Reference proteome</keyword>
<dbReference type="PaxDb" id="55529-EKX35002"/>
<keyword evidence="8" id="KW-0157">Chromophore</keyword>
<dbReference type="SUPFAM" id="SSF81321">
    <property type="entry name" value="Family A G protein-coupled receptor-like"/>
    <property type="match status" value="1"/>
</dbReference>
<evidence type="ECO:0000256" key="11">
    <source>
        <dbReference type="SAM" id="MobiDB-lite"/>
    </source>
</evidence>
<organism evidence="13">
    <name type="scientific">Guillardia theta (strain CCMP2712)</name>
    <name type="common">Cryptophyte</name>
    <dbReference type="NCBI Taxonomy" id="905079"/>
    <lineage>
        <taxon>Eukaryota</taxon>
        <taxon>Cryptophyceae</taxon>
        <taxon>Pyrenomonadales</taxon>
        <taxon>Geminigeraceae</taxon>
        <taxon>Guillardia</taxon>
    </lineage>
</organism>
<proteinExistence type="inferred from homology"/>
<evidence type="ECO:0000256" key="12">
    <source>
        <dbReference type="SAM" id="Phobius"/>
    </source>
</evidence>